<evidence type="ECO:0000256" key="1">
    <source>
        <dbReference type="SAM" id="MobiDB-lite"/>
    </source>
</evidence>
<organism evidence="2">
    <name type="scientific">Tetraselmis sp. GSL018</name>
    <dbReference type="NCBI Taxonomy" id="582737"/>
    <lineage>
        <taxon>Eukaryota</taxon>
        <taxon>Viridiplantae</taxon>
        <taxon>Chlorophyta</taxon>
        <taxon>core chlorophytes</taxon>
        <taxon>Chlorodendrophyceae</taxon>
        <taxon>Chlorodendrales</taxon>
        <taxon>Chlorodendraceae</taxon>
        <taxon>Tetraselmis</taxon>
    </lineage>
</organism>
<gene>
    <name evidence="2" type="ORF">TSPGSL018_11498</name>
</gene>
<name>A0A061R959_9CHLO</name>
<dbReference type="EMBL" id="GBEZ01019228">
    <property type="protein sequence ID" value="JAC67304.1"/>
    <property type="molecule type" value="Transcribed_RNA"/>
</dbReference>
<evidence type="ECO:0000313" key="2">
    <source>
        <dbReference type="EMBL" id="JAC67304.1"/>
    </source>
</evidence>
<dbReference type="AlphaFoldDB" id="A0A061R959"/>
<sequence length="425" mass="45376">MPARVSFLSLSGFITSRPLKLPVWSGVFSCIIRLCECIRGKLHFSELCSLFIHASTDLPSQFAEGSSGEREDSHRHEANPHETRLGIKSRKHKVPSSSPCSPNPGDGCSGRPSPPDRCSPERVAGPTRGGAAADGAQSDEALPSRSGCEGGGRALRTEGALPRPEEPRRGRVALLCAVAALAAAFCLGAAARRRPPAASLAPSCTRELRGDVWREEVLPRGRQWLEWLEHLELVASHPAARSNKALTVLLAGEHGHHCETAAAAMANAFPLCLSSGCLLRLEGSRFSAPGSAGTLQSELVAFLQRCPKGLVVFAGLQKMSVRALPVLFSALSEGGQFMHDGSAVPTDSALFVFTFSPIRLEDAENADSAEHRVKDEVIRRLLEDGVDSPCRYGGDSHSPHGPCASLRKSLHALRRRFDLVASIAG</sequence>
<proteinExistence type="predicted"/>
<protein>
    <submittedName>
        <fullName evidence="2">Uncharacterized protein</fullName>
    </submittedName>
</protein>
<feature type="region of interest" description="Disordered" evidence="1">
    <location>
        <begin position="61"/>
        <end position="167"/>
    </location>
</feature>
<feature type="compositionally biased region" description="Basic and acidic residues" evidence="1">
    <location>
        <begin position="67"/>
        <end position="85"/>
    </location>
</feature>
<accession>A0A061R959</accession>
<reference evidence="2" key="1">
    <citation type="submission" date="2014-05" db="EMBL/GenBank/DDBJ databases">
        <title>The transcriptome of the halophilic microalga Tetraselmis sp. GSL018 isolated from the Great Salt Lake, Utah.</title>
        <authorList>
            <person name="Jinkerson R.E."/>
            <person name="D'Adamo S."/>
            <person name="Posewitz M.C."/>
        </authorList>
    </citation>
    <scope>NUCLEOTIDE SEQUENCE</scope>
    <source>
        <strain evidence="2">GSL018</strain>
    </source>
</reference>